<evidence type="ECO:0000313" key="1">
    <source>
        <dbReference type="EMBL" id="THH07965.1"/>
    </source>
</evidence>
<keyword evidence="2" id="KW-1185">Reference proteome</keyword>
<gene>
    <name evidence="1" type="ORF">EW145_g3030</name>
</gene>
<accession>A0A4S4L932</accession>
<proteinExistence type="predicted"/>
<sequence>MALWGTGTLQLYLYYDVRPNFLCHLMVLSILTPHSIQRYWGSDKLWLRLYIIVIWALDAVHQAFIVRVAYTALVTHFADPLSVGDMDPTMALINSHVIDIKTDTITEHDTESYNVISIPSLSALYTSNLSYHAEVG</sequence>
<comment type="caution">
    <text evidence="1">The sequence shown here is derived from an EMBL/GenBank/DDBJ whole genome shotgun (WGS) entry which is preliminary data.</text>
</comment>
<dbReference type="AlphaFoldDB" id="A0A4S4L932"/>
<dbReference type="OrthoDB" id="2745105at2759"/>
<protein>
    <submittedName>
        <fullName evidence="1">Uncharacterized protein</fullName>
    </submittedName>
</protein>
<organism evidence="1 2">
    <name type="scientific">Phellinidium pouzarii</name>
    <dbReference type="NCBI Taxonomy" id="167371"/>
    <lineage>
        <taxon>Eukaryota</taxon>
        <taxon>Fungi</taxon>
        <taxon>Dikarya</taxon>
        <taxon>Basidiomycota</taxon>
        <taxon>Agaricomycotina</taxon>
        <taxon>Agaricomycetes</taxon>
        <taxon>Hymenochaetales</taxon>
        <taxon>Hymenochaetaceae</taxon>
        <taxon>Phellinidium</taxon>
    </lineage>
</organism>
<evidence type="ECO:0000313" key="2">
    <source>
        <dbReference type="Proteomes" id="UP000308199"/>
    </source>
</evidence>
<name>A0A4S4L932_9AGAM</name>
<dbReference type="EMBL" id="SGPK01000119">
    <property type="protein sequence ID" value="THH07965.1"/>
    <property type="molecule type" value="Genomic_DNA"/>
</dbReference>
<dbReference type="Proteomes" id="UP000308199">
    <property type="component" value="Unassembled WGS sequence"/>
</dbReference>
<reference evidence="1 2" key="1">
    <citation type="submission" date="2019-02" db="EMBL/GenBank/DDBJ databases">
        <title>Genome sequencing of the rare red list fungi Phellinidium pouzarii.</title>
        <authorList>
            <person name="Buettner E."/>
            <person name="Kellner H."/>
        </authorList>
    </citation>
    <scope>NUCLEOTIDE SEQUENCE [LARGE SCALE GENOMIC DNA]</scope>
    <source>
        <strain evidence="1 2">DSM 108285</strain>
    </source>
</reference>